<evidence type="ECO:0000256" key="1">
    <source>
        <dbReference type="SAM" id="MobiDB-lite"/>
    </source>
</evidence>
<feature type="compositionally biased region" description="Polar residues" evidence="1">
    <location>
        <begin position="13"/>
        <end position="31"/>
    </location>
</feature>
<feature type="compositionally biased region" description="Basic and acidic residues" evidence="1">
    <location>
        <begin position="347"/>
        <end position="361"/>
    </location>
</feature>
<dbReference type="VEuPathDB" id="FungiDB:BD410DRAFT_21366"/>
<feature type="compositionally biased region" description="Pro residues" evidence="1">
    <location>
        <begin position="1"/>
        <end position="12"/>
    </location>
</feature>
<evidence type="ECO:0000313" key="2">
    <source>
        <dbReference type="EMBL" id="TDL29411.1"/>
    </source>
</evidence>
<feature type="region of interest" description="Disordered" evidence="1">
    <location>
        <begin position="154"/>
        <end position="484"/>
    </location>
</feature>
<organism evidence="2 3">
    <name type="scientific">Rickenella mellea</name>
    <dbReference type="NCBI Taxonomy" id="50990"/>
    <lineage>
        <taxon>Eukaryota</taxon>
        <taxon>Fungi</taxon>
        <taxon>Dikarya</taxon>
        <taxon>Basidiomycota</taxon>
        <taxon>Agaricomycotina</taxon>
        <taxon>Agaricomycetes</taxon>
        <taxon>Hymenochaetales</taxon>
        <taxon>Rickenellaceae</taxon>
        <taxon>Rickenella</taxon>
    </lineage>
</organism>
<dbReference type="EMBL" id="ML170156">
    <property type="protein sequence ID" value="TDL29411.1"/>
    <property type="molecule type" value="Genomic_DNA"/>
</dbReference>
<feature type="compositionally biased region" description="Low complexity" evidence="1">
    <location>
        <begin position="468"/>
        <end position="480"/>
    </location>
</feature>
<proteinExistence type="predicted"/>
<feature type="compositionally biased region" description="Pro residues" evidence="1">
    <location>
        <begin position="160"/>
        <end position="171"/>
    </location>
</feature>
<feature type="compositionally biased region" description="Basic and acidic residues" evidence="1">
    <location>
        <begin position="256"/>
        <end position="266"/>
    </location>
</feature>
<accession>A0A4R5XEA4</accession>
<feature type="compositionally biased region" description="Polar residues" evidence="1">
    <location>
        <begin position="286"/>
        <end position="305"/>
    </location>
</feature>
<feature type="compositionally biased region" description="Polar residues" evidence="1">
    <location>
        <begin position="436"/>
        <end position="447"/>
    </location>
</feature>
<feature type="compositionally biased region" description="Pro residues" evidence="1">
    <location>
        <begin position="57"/>
        <end position="74"/>
    </location>
</feature>
<sequence>MYYNKPPPPLPSQPRTYVNYTNPAVASSPNDPHQAFFHPQNRSNTAPGALYSYHTPPVVPSPPPPPLPPLPPSLMPGGPARHANNAQDHLQFYQRTQSSPGPSYDLASKPRRPSVPTPPFIPQPDYFSSQPNAAAYRYPPALPPKIPVAMYPNAVIGASTPPPLPPLPPKLPQTRYNRPAPLPTSLSEQWHTDGMPGTRLPLADGMKQASSTAPNGPRDLSQQEEEEEEEDDEEFVRALQESLNVSKRHSQWEPYDPQKFESDENSFRPPQALSVSIPVTPPRPLENTNDANSSTRAQYTPTQSWLSLEDSADDEDLAAQRLQDEQLARQLAEEEEDELDDLNVSSSDHDNREIVREEDSGIRLPAYDDAVPSTQRTESPRHLPRAFADPPPVHSPEPVQGWGGSPQRIPVGNSGDAPLPTHRPGVVSEAPPLRPRSTNPQPESQVESWIPPPGQDEGPGEGLESPEESSSNAASSSTSSRNPVGAVVEDELLLGVCTHFLQSSMT</sequence>
<dbReference type="Proteomes" id="UP000294933">
    <property type="component" value="Unassembled WGS sequence"/>
</dbReference>
<evidence type="ECO:0000313" key="3">
    <source>
        <dbReference type="Proteomes" id="UP000294933"/>
    </source>
</evidence>
<feature type="compositionally biased region" description="Acidic residues" evidence="1">
    <location>
        <begin position="222"/>
        <end position="234"/>
    </location>
</feature>
<feature type="compositionally biased region" description="Polar residues" evidence="1">
    <location>
        <begin position="84"/>
        <end position="101"/>
    </location>
</feature>
<reference evidence="2 3" key="1">
    <citation type="submission" date="2018-06" db="EMBL/GenBank/DDBJ databases">
        <title>A transcriptomic atlas of mushroom development highlights an independent origin of complex multicellularity.</title>
        <authorList>
            <consortium name="DOE Joint Genome Institute"/>
            <person name="Krizsan K."/>
            <person name="Almasi E."/>
            <person name="Merenyi Z."/>
            <person name="Sahu N."/>
            <person name="Viragh M."/>
            <person name="Koszo T."/>
            <person name="Mondo S."/>
            <person name="Kiss B."/>
            <person name="Balint B."/>
            <person name="Kues U."/>
            <person name="Barry K."/>
            <person name="Hegedus J.C."/>
            <person name="Henrissat B."/>
            <person name="Johnson J."/>
            <person name="Lipzen A."/>
            <person name="Ohm R."/>
            <person name="Nagy I."/>
            <person name="Pangilinan J."/>
            <person name="Yan J."/>
            <person name="Xiong Y."/>
            <person name="Grigoriev I.V."/>
            <person name="Hibbett D.S."/>
            <person name="Nagy L.G."/>
        </authorList>
    </citation>
    <scope>NUCLEOTIDE SEQUENCE [LARGE SCALE GENOMIC DNA]</scope>
    <source>
        <strain evidence="2 3">SZMC22713</strain>
    </source>
</reference>
<name>A0A4R5XEA4_9AGAM</name>
<protein>
    <submittedName>
        <fullName evidence="2">Uncharacterized protein</fullName>
    </submittedName>
</protein>
<dbReference type="AlphaFoldDB" id="A0A4R5XEA4"/>
<feature type="region of interest" description="Disordered" evidence="1">
    <location>
        <begin position="1"/>
        <end position="141"/>
    </location>
</feature>
<feature type="compositionally biased region" description="Pro residues" evidence="1">
    <location>
        <begin position="113"/>
        <end position="122"/>
    </location>
</feature>
<gene>
    <name evidence="2" type="ORF">BD410DRAFT_21366</name>
</gene>
<keyword evidence="3" id="KW-1185">Reference proteome</keyword>